<reference evidence="7 8" key="1">
    <citation type="submission" date="2020-08" db="EMBL/GenBank/DDBJ databases">
        <title>Genomic Encyclopedia of Type Strains, Phase IV (KMG-IV): sequencing the most valuable type-strain genomes for metagenomic binning, comparative biology and taxonomic classification.</title>
        <authorList>
            <person name="Goeker M."/>
        </authorList>
    </citation>
    <scope>NUCLEOTIDE SEQUENCE [LARGE SCALE GENOMIC DNA]</scope>
    <source>
        <strain evidence="7 8">DSM 106146</strain>
    </source>
</reference>
<keyword evidence="7" id="KW-0132">Cell division</keyword>
<keyword evidence="5 6" id="KW-0472">Membrane</keyword>
<evidence type="ECO:0000256" key="5">
    <source>
        <dbReference type="ARBA" id="ARBA00023136"/>
    </source>
</evidence>
<dbReference type="AlphaFoldDB" id="A0A7W8M5A5"/>
<dbReference type="InterPro" id="IPR001182">
    <property type="entry name" value="FtsW/RodA"/>
</dbReference>
<evidence type="ECO:0000313" key="8">
    <source>
        <dbReference type="Proteomes" id="UP000543642"/>
    </source>
</evidence>
<protein>
    <submittedName>
        <fullName evidence="7">Cell division protein FtsW (Lipid II flippase)</fullName>
    </submittedName>
</protein>
<keyword evidence="8" id="KW-1185">Reference proteome</keyword>
<dbReference type="GO" id="GO:0005886">
    <property type="term" value="C:plasma membrane"/>
    <property type="evidence" value="ECO:0007669"/>
    <property type="project" value="TreeGrafter"/>
</dbReference>
<evidence type="ECO:0000256" key="4">
    <source>
        <dbReference type="ARBA" id="ARBA00022989"/>
    </source>
</evidence>
<feature type="transmembrane region" description="Helical" evidence="6">
    <location>
        <begin position="40"/>
        <end position="60"/>
    </location>
</feature>
<evidence type="ECO:0000256" key="2">
    <source>
        <dbReference type="ARBA" id="ARBA00022692"/>
    </source>
</evidence>
<feature type="transmembrane region" description="Helical" evidence="6">
    <location>
        <begin position="120"/>
        <end position="139"/>
    </location>
</feature>
<dbReference type="PANTHER" id="PTHR30474:SF3">
    <property type="entry name" value="PEPTIDOGLYCAN GLYCOSYLTRANSFERASE RODA"/>
    <property type="match status" value="1"/>
</dbReference>
<dbReference type="EMBL" id="JACHFW010000008">
    <property type="protein sequence ID" value="MBB5265043.1"/>
    <property type="molecule type" value="Genomic_DNA"/>
</dbReference>
<gene>
    <name evidence="7" type="ORF">HNP82_002182</name>
</gene>
<sequence>MVNLMTQLSRYLLIILAAVYAMKCFTVFRSKHAWDRGSVYMTQNILMFFIHFVCYLLIFLNERTLAVLAFYIFQVAFFIVTLGLYSSIYKHASRLLVNNMCFLMMIGFVMLTRLDFDLAIRQFCIAVAGVAVALVIPVIIAKVRTLERFGIVYGVLCLLVLASVFVVGRSANGATNWIQIGPIGLQPSELAKVIFVFFAAAMLCRRTDFKYLVFVSIFAAAFVLILVAENDLGAAVIFFMTYLVLVYVASQKARYLAIGFGGLAAASVVAYRLFSHVRVRVRVWLNPWSDYENTGYQIAQSLFAIGTGGWFGMGLYQGVPTDIPIVESDFIFSAICEELGGLFAICILLVYISCFIMFINISLQLTRPFYKLLAIGLSAAYAFQLFLTVGGVIKFIPHTGVTLPLISYGGSSILSTIITFAVIQGLYLLKQKESEAQIYEEQQEYQGQLQ</sequence>
<dbReference type="Pfam" id="PF01098">
    <property type="entry name" value="FTSW_RODA_SPOVE"/>
    <property type="match status" value="1"/>
</dbReference>
<dbReference type="GO" id="GO:0008360">
    <property type="term" value="P:regulation of cell shape"/>
    <property type="evidence" value="ECO:0007669"/>
    <property type="project" value="UniProtKB-KW"/>
</dbReference>
<dbReference type="GO" id="GO:0015648">
    <property type="term" value="F:lipid-linked peptidoglycan transporter activity"/>
    <property type="evidence" value="ECO:0007669"/>
    <property type="project" value="TreeGrafter"/>
</dbReference>
<feature type="transmembrane region" description="Helical" evidence="6">
    <location>
        <begin position="372"/>
        <end position="393"/>
    </location>
</feature>
<organism evidence="7 8">
    <name type="scientific">Catenibacillus scindens</name>
    <dbReference type="NCBI Taxonomy" id="673271"/>
    <lineage>
        <taxon>Bacteria</taxon>
        <taxon>Bacillati</taxon>
        <taxon>Bacillota</taxon>
        <taxon>Clostridia</taxon>
        <taxon>Lachnospirales</taxon>
        <taxon>Lachnospiraceae</taxon>
        <taxon>Catenibacillus</taxon>
    </lineage>
</organism>
<feature type="transmembrane region" description="Helical" evidence="6">
    <location>
        <begin position="234"/>
        <end position="250"/>
    </location>
</feature>
<keyword evidence="7" id="KW-0131">Cell cycle</keyword>
<feature type="transmembrane region" description="Helical" evidence="6">
    <location>
        <begin position="405"/>
        <end position="429"/>
    </location>
</feature>
<keyword evidence="3" id="KW-0133">Cell shape</keyword>
<comment type="caution">
    <text evidence="7">The sequence shown here is derived from an EMBL/GenBank/DDBJ whole genome shotgun (WGS) entry which is preliminary data.</text>
</comment>
<feature type="transmembrane region" description="Helical" evidence="6">
    <location>
        <begin position="66"/>
        <end position="88"/>
    </location>
</feature>
<dbReference type="RefSeq" id="WP_183774387.1">
    <property type="nucleotide sequence ID" value="NZ_CAWVEG010000041.1"/>
</dbReference>
<accession>A0A7W8M5A5</accession>
<comment type="subcellular location">
    <subcellularLocation>
        <location evidence="1">Membrane</location>
        <topology evidence="1">Multi-pass membrane protein</topology>
    </subcellularLocation>
</comment>
<dbReference type="Proteomes" id="UP000543642">
    <property type="component" value="Unassembled WGS sequence"/>
</dbReference>
<dbReference type="PANTHER" id="PTHR30474">
    <property type="entry name" value="CELL CYCLE PROTEIN"/>
    <property type="match status" value="1"/>
</dbReference>
<name>A0A7W8M5A5_9FIRM</name>
<dbReference type="GO" id="GO:0051301">
    <property type="term" value="P:cell division"/>
    <property type="evidence" value="ECO:0007669"/>
    <property type="project" value="UniProtKB-KW"/>
</dbReference>
<evidence type="ECO:0000256" key="6">
    <source>
        <dbReference type="SAM" id="Phobius"/>
    </source>
</evidence>
<feature type="transmembrane region" description="Helical" evidence="6">
    <location>
        <begin position="151"/>
        <end position="171"/>
    </location>
</feature>
<feature type="transmembrane region" description="Helical" evidence="6">
    <location>
        <begin position="12"/>
        <end position="28"/>
    </location>
</feature>
<feature type="transmembrane region" description="Helical" evidence="6">
    <location>
        <begin position="183"/>
        <end position="204"/>
    </location>
</feature>
<keyword evidence="2 6" id="KW-0812">Transmembrane</keyword>
<keyword evidence="4 6" id="KW-1133">Transmembrane helix</keyword>
<evidence type="ECO:0000313" key="7">
    <source>
        <dbReference type="EMBL" id="MBB5265043.1"/>
    </source>
</evidence>
<feature type="transmembrane region" description="Helical" evidence="6">
    <location>
        <begin position="211"/>
        <end position="228"/>
    </location>
</feature>
<feature type="transmembrane region" description="Helical" evidence="6">
    <location>
        <begin position="339"/>
        <end position="360"/>
    </location>
</feature>
<evidence type="ECO:0000256" key="1">
    <source>
        <dbReference type="ARBA" id="ARBA00004141"/>
    </source>
</evidence>
<feature type="transmembrane region" description="Helical" evidence="6">
    <location>
        <begin position="255"/>
        <end position="274"/>
    </location>
</feature>
<evidence type="ECO:0000256" key="3">
    <source>
        <dbReference type="ARBA" id="ARBA00022960"/>
    </source>
</evidence>
<dbReference type="GO" id="GO:0032153">
    <property type="term" value="C:cell division site"/>
    <property type="evidence" value="ECO:0007669"/>
    <property type="project" value="TreeGrafter"/>
</dbReference>
<proteinExistence type="predicted"/>
<feature type="transmembrane region" description="Helical" evidence="6">
    <location>
        <begin position="95"/>
        <end position="114"/>
    </location>
</feature>